<dbReference type="EMBL" id="CP030032">
    <property type="protein sequence ID" value="AWV89955.1"/>
    <property type="molecule type" value="Genomic_DNA"/>
</dbReference>
<keyword evidence="2" id="KW-1185">Reference proteome</keyword>
<dbReference type="Pfam" id="PF13490">
    <property type="entry name" value="zf-HC2"/>
    <property type="match status" value="1"/>
</dbReference>
<organism evidence="1 2">
    <name type="scientific">Bradymonas sediminis</name>
    <dbReference type="NCBI Taxonomy" id="1548548"/>
    <lineage>
        <taxon>Bacteria</taxon>
        <taxon>Deltaproteobacteria</taxon>
        <taxon>Bradymonadales</taxon>
        <taxon>Bradymonadaceae</taxon>
        <taxon>Bradymonas</taxon>
    </lineage>
</organism>
<dbReference type="KEGG" id="bsed:DN745_11630"/>
<dbReference type="RefSeq" id="WP_111335044.1">
    <property type="nucleotide sequence ID" value="NZ_CP030032.1"/>
</dbReference>
<dbReference type="AlphaFoldDB" id="A0A2Z4FMB2"/>
<evidence type="ECO:0000313" key="1">
    <source>
        <dbReference type="EMBL" id="AWV89955.1"/>
    </source>
</evidence>
<dbReference type="InterPro" id="IPR027383">
    <property type="entry name" value="Znf_put"/>
</dbReference>
<evidence type="ECO:0000313" key="2">
    <source>
        <dbReference type="Proteomes" id="UP000249799"/>
    </source>
</evidence>
<dbReference type="InterPro" id="IPR041916">
    <property type="entry name" value="Anti_sigma_zinc_sf"/>
</dbReference>
<accession>A0A2Z4FMB2</accession>
<dbReference type="Proteomes" id="UP000249799">
    <property type="component" value="Chromosome"/>
</dbReference>
<name>A0A2Z4FMB2_9DELT</name>
<protein>
    <submittedName>
        <fullName evidence="1">Uncharacterized protein</fullName>
    </submittedName>
</protein>
<dbReference type="Gene3D" id="1.10.10.1320">
    <property type="entry name" value="Anti-sigma factor, zinc-finger domain"/>
    <property type="match status" value="1"/>
</dbReference>
<reference evidence="1 2" key="1">
    <citation type="submission" date="2018-06" db="EMBL/GenBank/DDBJ databases">
        <title>Lujinxingia sediminis gen. nov. sp. nov., a new facultative anaerobic member of the class Deltaproteobacteria, and proposal of Lujinxingaceae fam. nov.</title>
        <authorList>
            <person name="Guo L.-Y."/>
            <person name="Li C.-M."/>
            <person name="Wang S."/>
            <person name="Du Z.-J."/>
        </authorList>
    </citation>
    <scope>NUCLEOTIDE SEQUENCE [LARGE SCALE GENOMIC DNA]</scope>
    <source>
        <strain evidence="1 2">FA350</strain>
    </source>
</reference>
<gene>
    <name evidence="1" type="ORF">DN745_11630</name>
</gene>
<dbReference type="OrthoDB" id="5520099at2"/>
<sequence>MKHTCNDALKHLVDYLEGELDPEASQELESHLTACPPCVRFLDTYKTTGKVCRKALEREMPDEMKQSLRAFLRDKLADNS</sequence>
<proteinExistence type="predicted"/>